<keyword evidence="3" id="KW-1185">Reference proteome</keyword>
<comment type="caution">
    <text evidence="2">The sequence shown here is derived from an EMBL/GenBank/DDBJ whole genome shotgun (WGS) entry which is preliminary data.</text>
</comment>
<dbReference type="AlphaFoldDB" id="A0A2I0SX52"/>
<evidence type="ECO:0000313" key="2">
    <source>
        <dbReference type="EMBL" id="PKT74470.1"/>
    </source>
</evidence>
<feature type="domain" description="MbtH-like" evidence="1">
    <location>
        <begin position="3"/>
        <end position="50"/>
    </location>
</feature>
<accession>A0A2I0SX52</accession>
<dbReference type="EMBL" id="PJOS01000003">
    <property type="protein sequence ID" value="PKT74470.1"/>
    <property type="molecule type" value="Genomic_DNA"/>
</dbReference>
<name>A0A2I0SX52_9ACTN</name>
<dbReference type="PANTHER" id="PTHR38444">
    <property type="entry name" value="ENTEROBACTIN BIOSYNTHESIS PROTEIN YBDZ"/>
    <property type="match status" value="1"/>
</dbReference>
<protein>
    <submittedName>
        <fullName evidence="2">Antibiotic synthesis protein MbtH</fullName>
    </submittedName>
</protein>
<dbReference type="PANTHER" id="PTHR38444:SF1">
    <property type="entry name" value="ENTEROBACTIN BIOSYNTHESIS PROTEIN YBDZ"/>
    <property type="match status" value="1"/>
</dbReference>
<gene>
    <name evidence="2" type="ORF">CW362_02300</name>
</gene>
<dbReference type="Gene3D" id="3.90.820.10">
    <property type="entry name" value="Structural Genomics, Unknown Function 30-nov-00 1gh9 Mol_id"/>
    <property type="match status" value="1"/>
</dbReference>
<dbReference type="OrthoDB" id="7584480at2"/>
<reference evidence="2 3" key="1">
    <citation type="submission" date="2017-12" db="EMBL/GenBank/DDBJ databases">
        <title>Streptomyces populusis sp. nov., a novel endophytic actinobacterium isolated from stems of Populus adenopoda Maxim.</title>
        <authorList>
            <person name="Wang Z."/>
        </authorList>
    </citation>
    <scope>NUCLEOTIDE SEQUENCE [LARGE SCALE GENOMIC DNA]</scope>
    <source>
        <strain evidence="2 3">A249</strain>
    </source>
</reference>
<sequence length="69" mass="7766">MSDNGPERWTVLVNAEEQYGLFPAELPLPDGWRPADFTGTEDECVRYVDEHWTDMRPLSLRKALGGSAA</sequence>
<evidence type="ECO:0000313" key="3">
    <source>
        <dbReference type="Proteomes" id="UP000236178"/>
    </source>
</evidence>
<dbReference type="Pfam" id="PF03621">
    <property type="entry name" value="MbtH"/>
    <property type="match status" value="1"/>
</dbReference>
<dbReference type="InterPro" id="IPR037407">
    <property type="entry name" value="MLP_fam"/>
</dbReference>
<dbReference type="GO" id="GO:0005829">
    <property type="term" value="C:cytosol"/>
    <property type="evidence" value="ECO:0007669"/>
    <property type="project" value="TreeGrafter"/>
</dbReference>
<dbReference type="GO" id="GO:0019290">
    <property type="term" value="P:siderophore biosynthetic process"/>
    <property type="evidence" value="ECO:0007669"/>
    <property type="project" value="TreeGrafter"/>
</dbReference>
<dbReference type="SUPFAM" id="SSF160582">
    <property type="entry name" value="MbtH-like"/>
    <property type="match status" value="1"/>
</dbReference>
<proteinExistence type="predicted"/>
<dbReference type="SMART" id="SM00923">
    <property type="entry name" value="MbtH"/>
    <property type="match status" value="1"/>
</dbReference>
<organism evidence="2 3">
    <name type="scientific">Streptomyces populi</name>
    <dbReference type="NCBI Taxonomy" id="2058924"/>
    <lineage>
        <taxon>Bacteria</taxon>
        <taxon>Bacillati</taxon>
        <taxon>Actinomycetota</taxon>
        <taxon>Actinomycetes</taxon>
        <taxon>Kitasatosporales</taxon>
        <taxon>Streptomycetaceae</taxon>
        <taxon>Streptomyces</taxon>
    </lineage>
</organism>
<dbReference type="Proteomes" id="UP000236178">
    <property type="component" value="Unassembled WGS sequence"/>
</dbReference>
<evidence type="ECO:0000259" key="1">
    <source>
        <dbReference type="SMART" id="SM00923"/>
    </source>
</evidence>
<dbReference type="InterPro" id="IPR005153">
    <property type="entry name" value="MbtH-like_dom"/>
</dbReference>
<dbReference type="RefSeq" id="WP_103547618.1">
    <property type="nucleotide sequence ID" value="NZ_JBHJSK010000006.1"/>
</dbReference>
<dbReference type="InterPro" id="IPR038020">
    <property type="entry name" value="MbtH-like_sf"/>
</dbReference>